<dbReference type="PIRSF" id="PIRSF037299">
    <property type="entry name" value="Glycosidase_CRH1_prd"/>
    <property type="match status" value="1"/>
</dbReference>
<comment type="function">
    <text evidence="14">Dual chitinase/transglycosylase that plays a role in cell wall architecture. Chitinase and transglycosylase activities are coupled. Required for the polysaccharide cross-linking at the septa and the cell wall. More specifically, transfers chitin to 1,6-beta-glucan in the cell wall.</text>
</comment>
<comment type="catalytic activity">
    <reaction evidence="1">
        <text>Random endo-hydrolysis of N-acetyl-beta-D-glucosaminide (1-&gt;4)-beta-linkages in chitin and chitodextrins.</text>
        <dbReference type="EC" id="3.2.1.14"/>
    </reaction>
</comment>
<gene>
    <name evidence="20" type="ORF">B0H63DRAFT_548916</name>
</gene>
<dbReference type="InterPro" id="IPR017168">
    <property type="entry name" value="CHR-like"/>
</dbReference>
<evidence type="ECO:0000313" key="20">
    <source>
        <dbReference type="EMBL" id="KAK3374633.1"/>
    </source>
</evidence>
<name>A0AAE0KD39_9PEZI</name>
<protein>
    <recommendedName>
        <fullName evidence="15">Crh-like protein</fullName>
        <ecNumber evidence="15">3.2.-.-</ecNumber>
    </recommendedName>
</protein>
<evidence type="ECO:0000256" key="7">
    <source>
        <dbReference type="ARBA" id="ARBA00022801"/>
    </source>
</evidence>
<comment type="similarity">
    <text evidence="13">Belongs to the glycosyl hydrolase 16 family. CRH1 subfamily.</text>
</comment>
<evidence type="ECO:0000256" key="17">
    <source>
        <dbReference type="SAM" id="MobiDB-lite"/>
    </source>
</evidence>
<dbReference type="InterPro" id="IPR013320">
    <property type="entry name" value="ConA-like_dom_sf"/>
</dbReference>
<keyword evidence="3" id="KW-0336">GPI-anchor</keyword>
<evidence type="ECO:0000256" key="5">
    <source>
        <dbReference type="ARBA" id="ARBA00022679"/>
    </source>
</evidence>
<feature type="region of interest" description="Disordered" evidence="17">
    <location>
        <begin position="345"/>
        <end position="436"/>
    </location>
</feature>
<evidence type="ECO:0000256" key="3">
    <source>
        <dbReference type="ARBA" id="ARBA00022622"/>
    </source>
</evidence>
<evidence type="ECO:0000256" key="8">
    <source>
        <dbReference type="ARBA" id="ARBA00023136"/>
    </source>
</evidence>
<feature type="compositionally biased region" description="Low complexity" evidence="17">
    <location>
        <begin position="381"/>
        <end position="402"/>
    </location>
</feature>
<dbReference type="InterPro" id="IPR050546">
    <property type="entry name" value="Glycosyl_Hydrlase_16"/>
</dbReference>
<dbReference type="GO" id="GO:0008843">
    <property type="term" value="F:endochitinase activity"/>
    <property type="evidence" value="ECO:0007669"/>
    <property type="project" value="UniProtKB-EC"/>
</dbReference>
<keyword evidence="4" id="KW-0328">Glycosyltransferase</keyword>
<dbReference type="GO" id="GO:0005975">
    <property type="term" value="P:carbohydrate metabolic process"/>
    <property type="evidence" value="ECO:0007669"/>
    <property type="project" value="InterPro"/>
</dbReference>
<comment type="subcellular location">
    <subcellularLocation>
        <location evidence="2">Membrane</location>
        <topology evidence="2">Lipid-anchor</topology>
        <topology evidence="2">GPI-anchor</topology>
    </subcellularLocation>
</comment>
<dbReference type="PANTHER" id="PTHR10963:SF22">
    <property type="entry name" value="GLYCOSIDASE CRH2-RELATED"/>
    <property type="match status" value="1"/>
</dbReference>
<sequence>MIRSLLPLGVALLGATAVLAADPPTCGLDKKCPKEAPCCSQYGQCGVGAYCLGGCDPRMSFGLDSCVPAPVCKDKTYKWDEGTFKDYYKDIGEYLGDSSKVDWVGQGYPKAHDGTVLLTMPPKSVGTVLATTTYMWYGTVKAKIKTARDAGVVTAFILFGDVKDEIDFEWVGTQLTTTQTNYYFQGIPDYVNSANITTTDTYENWHEYEIQWTPDEISWLVDGKVGRTKKRSETWNATSNQWGFPQTPSRVQLSIWPGGLESNAKGTIDWAGGKINWDSEEIKHYGYYFATVGDVEVKCYNANSGPGTNKKKSYYYNDVSATNNTVVDSDKPTILKSFLGTGTDMNAGASPSGTDAAQPTVQSIPGGGNSPPGQVPGGGSTSSSQTNNGGSSSSGSSSNTGSSGSGGDCDVTKFSQKCDSGSSSSSSTNNRSDGVRGAERTLGASALAGVIGFAALLLF</sequence>
<evidence type="ECO:0000256" key="4">
    <source>
        <dbReference type="ARBA" id="ARBA00022676"/>
    </source>
</evidence>
<evidence type="ECO:0000256" key="18">
    <source>
        <dbReference type="SAM" id="SignalP"/>
    </source>
</evidence>
<keyword evidence="9" id="KW-0325">Glycoprotein</keyword>
<dbReference type="Pfam" id="PF00722">
    <property type="entry name" value="Glyco_hydro_16"/>
    <property type="match status" value="1"/>
</dbReference>
<reference evidence="20" key="1">
    <citation type="journal article" date="2023" name="Mol. Phylogenet. Evol.">
        <title>Genome-scale phylogeny and comparative genomics of the fungal order Sordariales.</title>
        <authorList>
            <person name="Hensen N."/>
            <person name="Bonometti L."/>
            <person name="Westerberg I."/>
            <person name="Brannstrom I.O."/>
            <person name="Guillou S."/>
            <person name="Cros-Aarteil S."/>
            <person name="Calhoun S."/>
            <person name="Haridas S."/>
            <person name="Kuo A."/>
            <person name="Mondo S."/>
            <person name="Pangilinan J."/>
            <person name="Riley R."/>
            <person name="LaButti K."/>
            <person name="Andreopoulos B."/>
            <person name="Lipzen A."/>
            <person name="Chen C."/>
            <person name="Yan M."/>
            <person name="Daum C."/>
            <person name="Ng V."/>
            <person name="Clum A."/>
            <person name="Steindorff A."/>
            <person name="Ohm R.A."/>
            <person name="Martin F."/>
            <person name="Silar P."/>
            <person name="Natvig D.O."/>
            <person name="Lalanne C."/>
            <person name="Gautier V."/>
            <person name="Ament-Velasquez S.L."/>
            <person name="Kruys A."/>
            <person name="Hutchinson M.I."/>
            <person name="Powell A.J."/>
            <person name="Barry K."/>
            <person name="Miller A.N."/>
            <person name="Grigoriev I.V."/>
            <person name="Debuchy R."/>
            <person name="Gladieux P."/>
            <person name="Hiltunen Thoren M."/>
            <person name="Johannesson H."/>
        </authorList>
    </citation>
    <scope>NUCLEOTIDE SEQUENCE</scope>
    <source>
        <strain evidence="20">CBS 232.78</strain>
    </source>
</reference>
<keyword evidence="8 15" id="KW-0472">Membrane</keyword>
<evidence type="ECO:0000259" key="19">
    <source>
        <dbReference type="PROSITE" id="PS51762"/>
    </source>
</evidence>
<dbReference type="GO" id="GO:0098552">
    <property type="term" value="C:side of membrane"/>
    <property type="evidence" value="ECO:0007669"/>
    <property type="project" value="UniProtKB-KW"/>
</dbReference>
<feature type="domain" description="GH16" evidence="19">
    <location>
        <begin position="62"/>
        <end position="279"/>
    </location>
</feature>
<keyword evidence="11" id="KW-0326">Glycosidase</keyword>
<dbReference type="GO" id="GO:0031505">
    <property type="term" value="P:fungal-type cell wall organization"/>
    <property type="evidence" value="ECO:0007669"/>
    <property type="project" value="TreeGrafter"/>
</dbReference>
<comment type="caution">
    <text evidence="20">The sequence shown here is derived from an EMBL/GenBank/DDBJ whole genome shotgun (WGS) entry which is preliminary data.</text>
</comment>
<keyword evidence="6 18" id="KW-0732">Signal</keyword>
<evidence type="ECO:0000256" key="16">
    <source>
        <dbReference type="PIRSR" id="PIRSR037299-1"/>
    </source>
</evidence>
<evidence type="ECO:0000256" key="10">
    <source>
        <dbReference type="ARBA" id="ARBA00023288"/>
    </source>
</evidence>
<feature type="active site" description="Proton donor" evidence="16">
    <location>
        <position position="169"/>
    </location>
</feature>
<dbReference type="EMBL" id="JAULSW010000007">
    <property type="protein sequence ID" value="KAK3374633.1"/>
    <property type="molecule type" value="Genomic_DNA"/>
</dbReference>
<dbReference type="AlphaFoldDB" id="A0AAE0KD39"/>
<evidence type="ECO:0000256" key="2">
    <source>
        <dbReference type="ARBA" id="ARBA00004589"/>
    </source>
</evidence>
<feature type="active site" description="Nucleophile" evidence="16">
    <location>
        <position position="165"/>
    </location>
</feature>
<evidence type="ECO:0000256" key="14">
    <source>
        <dbReference type="ARBA" id="ARBA00093308"/>
    </source>
</evidence>
<keyword evidence="5" id="KW-0808">Transferase</keyword>
<dbReference type="GO" id="GO:0016757">
    <property type="term" value="F:glycosyltransferase activity"/>
    <property type="evidence" value="ECO:0007669"/>
    <property type="project" value="UniProtKB-KW"/>
</dbReference>
<dbReference type="InterPro" id="IPR000757">
    <property type="entry name" value="Beta-glucanase-like"/>
</dbReference>
<dbReference type="PANTHER" id="PTHR10963">
    <property type="entry name" value="GLYCOSYL HYDROLASE-RELATED"/>
    <property type="match status" value="1"/>
</dbReference>
<reference evidence="20" key="2">
    <citation type="submission" date="2023-06" db="EMBL/GenBank/DDBJ databases">
        <authorList>
            <consortium name="Lawrence Berkeley National Laboratory"/>
            <person name="Haridas S."/>
            <person name="Hensen N."/>
            <person name="Bonometti L."/>
            <person name="Westerberg I."/>
            <person name="Brannstrom I.O."/>
            <person name="Guillou S."/>
            <person name="Cros-Aarteil S."/>
            <person name="Calhoun S."/>
            <person name="Kuo A."/>
            <person name="Mondo S."/>
            <person name="Pangilinan J."/>
            <person name="Riley R."/>
            <person name="LaButti K."/>
            <person name="Andreopoulos B."/>
            <person name="Lipzen A."/>
            <person name="Chen C."/>
            <person name="Yanf M."/>
            <person name="Daum C."/>
            <person name="Ng V."/>
            <person name="Clum A."/>
            <person name="Steindorff A."/>
            <person name="Ohm R."/>
            <person name="Martin F."/>
            <person name="Silar P."/>
            <person name="Natvig D."/>
            <person name="Lalanne C."/>
            <person name="Gautier V."/>
            <person name="Ament-velasquez S.L."/>
            <person name="Kruys A."/>
            <person name="Hutchinson M.I."/>
            <person name="Powell A.J."/>
            <person name="Barry K."/>
            <person name="Miller A.N."/>
            <person name="Grigoriev I.V."/>
            <person name="Debuchy R."/>
            <person name="Gladieux P."/>
            <person name="Thoren M.H."/>
            <person name="Johannesson H."/>
        </authorList>
    </citation>
    <scope>NUCLEOTIDE SEQUENCE</scope>
    <source>
        <strain evidence="20">CBS 232.78</strain>
    </source>
</reference>
<dbReference type="PROSITE" id="PS51762">
    <property type="entry name" value="GH16_2"/>
    <property type="match status" value="1"/>
</dbReference>
<dbReference type="EC" id="3.2.-.-" evidence="15"/>
<keyword evidence="7 15" id="KW-0378">Hydrolase</keyword>
<proteinExistence type="inferred from homology"/>
<evidence type="ECO:0000256" key="12">
    <source>
        <dbReference type="ARBA" id="ARBA00023316"/>
    </source>
</evidence>
<accession>A0AAE0KD39</accession>
<feature type="chain" id="PRO_5042050944" description="Crh-like protein" evidence="18">
    <location>
        <begin position="21"/>
        <end position="459"/>
    </location>
</feature>
<evidence type="ECO:0000256" key="9">
    <source>
        <dbReference type="ARBA" id="ARBA00023180"/>
    </source>
</evidence>
<dbReference type="SUPFAM" id="SSF49899">
    <property type="entry name" value="Concanavalin A-like lectins/glucanases"/>
    <property type="match status" value="1"/>
</dbReference>
<dbReference type="GO" id="GO:0009277">
    <property type="term" value="C:fungal-type cell wall"/>
    <property type="evidence" value="ECO:0007669"/>
    <property type="project" value="TreeGrafter"/>
</dbReference>
<dbReference type="Proteomes" id="UP001285441">
    <property type="component" value="Unassembled WGS sequence"/>
</dbReference>
<feature type="signal peptide" evidence="18">
    <location>
        <begin position="1"/>
        <end position="20"/>
    </location>
</feature>
<keyword evidence="12" id="KW-0961">Cell wall biogenesis/degradation</keyword>
<keyword evidence="10" id="KW-0449">Lipoprotein</keyword>
<evidence type="ECO:0000256" key="15">
    <source>
        <dbReference type="PIRNR" id="PIRNR037299"/>
    </source>
</evidence>
<dbReference type="Gene3D" id="2.60.120.200">
    <property type="match status" value="1"/>
</dbReference>
<keyword evidence="21" id="KW-1185">Reference proteome</keyword>
<organism evidence="20 21">
    <name type="scientific">Podospora didyma</name>
    <dbReference type="NCBI Taxonomy" id="330526"/>
    <lineage>
        <taxon>Eukaryota</taxon>
        <taxon>Fungi</taxon>
        <taxon>Dikarya</taxon>
        <taxon>Ascomycota</taxon>
        <taxon>Pezizomycotina</taxon>
        <taxon>Sordariomycetes</taxon>
        <taxon>Sordariomycetidae</taxon>
        <taxon>Sordariales</taxon>
        <taxon>Podosporaceae</taxon>
        <taxon>Podospora</taxon>
    </lineage>
</organism>
<evidence type="ECO:0000256" key="6">
    <source>
        <dbReference type="ARBA" id="ARBA00022729"/>
    </source>
</evidence>
<feature type="compositionally biased region" description="Gly residues" evidence="17">
    <location>
        <begin position="365"/>
        <end position="380"/>
    </location>
</feature>
<evidence type="ECO:0000256" key="1">
    <source>
        <dbReference type="ARBA" id="ARBA00000822"/>
    </source>
</evidence>
<evidence type="ECO:0000256" key="13">
    <source>
        <dbReference type="ARBA" id="ARBA00038074"/>
    </source>
</evidence>
<evidence type="ECO:0000256" key="11">
    <source>
        <dbReference type="ARBA" id="ARBA00023295"/>
    </source>
</evidence>
<feature type="compositionally biased region" description="Polar residues" evidence="17">
    <location>
        <begin position="349"/>
        <end position="363"/>
    </location>
</feature>
<evidence type="ECO:0000313" key="21">
    <source>
        <dbReference type="Proteomes" id="UP001285441"/>
    </source>
</evidence>
<dbReference type="FunFam" id="2.60.120.200:FF:000159">
    <property type="entry name" value="Glycosidase"/>
    <property type="match status" value="1"/>
</dbReference>